<organism evidence="2 3">
    <name type="scientific">Halolactibacillus alkaliphilus</name>
    <dbReference type="NCBI Taxonomy" id="442899"/>
    <lineage>
        <taxon>Bacteria</taxon>
        <taxon>Bacillati</taxon>
        <taxon>Bacillota</taxon>
        <taxon>Bacilli</taxon>
        <taxon>Bacillales</taxon>
        <taxon>Bacillaceae</taxon>
        <taxon>Halolactibacillus</taxon>
    </lineage>
</organism>
<proteinExistence type="predicted"/>
<dbReference type="Proteomes" id="UP000321400">
    <property type="component" value="Unassembled WGS sequence"/>
</dbReference>
<sequence length="77" mass="8971">MVMLVSWGIGCEIWKAEPKGIWNIMLVIRGILQYYLFTSKPNDRYLLVAIEAMKALEEYESNIEKTESVMKNLMNLV</sequence>
<feature type="coiled-coil region" evidence="1">
    <location>
        <begin position="49"/>
        <end position="76"/>
    </location>
</feature>
<gene>
    <name evidence="2" type="ORF">HAL01_08600</name>
</gene>
<keyword evidence="3" id="KW-1185">Reference proteome</keyword>
<evidence type="ECO:0000313" key="2">
    <source>
        <dbReference type="EMBL" id="GEN56396.1"/>
    </source>
</evidence>
<name>A0A511X0C1_9BACI</name>
<evidence type="ECO:0000256" key="1">
    <source>
        <dbReference type="SAM" id="Coils"/>
    </source>
</evidence>
<protein>
    <submittedName>
        <fullName evidence="2">Uncharacterized protein</fullName>
    </submittedName>
</protein>
<dbReference type="OrthoDB" id="5242995at2"/>
<comment type="caution">
    <text evidence="2">The sequence shown here is derived from an EMBL/GenBank/DDBJ whole genome shotgun (WGS) entry which is preliminary data.</text>
</comment>
<dbReference type="EMBL" id="BJYE01000007">
    <property type="protein sequence ID" value="GEN56396.1"/>
    <property type="molecule type" value="Genomic_DNA"/>
</dbReference>
<keyword evidence="1" id="KW-0175">Coiled coil</keyword>
<evidence type="ECO:0000313" key="3">
    <source>
        <dbReference type="Proteomes" id="UP000321400"/>
    </source>
</evidence>
<dbReference type="AlphaFoldDB" id="A0A511X0C1"/>
<reference evidence="2 3" key="1">
    <citation type="submission" date="2019-07" db="EMBL/GenBank/DDBJ databases">
        <title>Whole genome shotgun sequence of Halolactibacillus alkaliphilus NBRC 103919.</title>
        <authorList>
            <person name="Hosoyama A."/>
            <person name="Uohara A."/>
            <person name="Ohji S."/>
            <person name="Ichikawa N."/>
        </authorList>
    </citation>
    <scope>NUCLEOTIDE SEQUENCE [LARGE SCALE GENOMIC DNA]</scope>
    <source>
        <strain evidence="2 3">NBRC 103919</strain>
    </source>
</reference>
<accession>A0A511X0C1</accession>